<dbReference type="EMBL" id="BARS01007853">
    <property type="protein sequence ID" value="GAF70230.1"/>
    <property type="molecule type" value="Genomic_DNA"/>
</dbReference>
<feature type="non-terminal residue" evidence="1">
    <location>
        <position position="378"/>
    </location>
</feature>
<accession>X0T2F5</accession>
<evidence type="ECO:0000313" key="1">
    <source>
        <dbReference type="EMBL" id="GAF70230.1"/>
    </source>
</evidence>
<reference evidence="1" key="1">
    <citation type="journal article" date="2014" name="Front. Microbiol.">
        <title>High frequency of phylogenetically diverse reductive dehalogenase-homologous genes in deep subseafloor sedimentary metagenomes.</title>
        <authorList>
            <person name="Kawai M."/>
            <person name="Futagami T."/>
            <person name="Toyoda A."/>
            <person name="Takaki Y."/>
            <person name="Nishi S."/>
            <person name="Hori S."/>
            <person name="Arai W."/>
            <person name="Tsubouchi T."/>
            <person name="Morono Y."/>
            <person name="Uchiyama I."/>
            <person name="Ito T."/>
            <person name="Fujiyama A."/>
            <person name="Inagaki F."/>
            <person name="Takami H."/>
        </authorList>
    </citation>
    <scope>NUCLEOTIDE SEQUENCE</scope>
    <source>
        <strain evidence="1">Expedition CK06-06</strain>
    </source>
</reference>
<sequence length="378" mass="40667">MAEFVDGYKIDVSKALKSLGLAAVGWGTLRIAVIDSVKAFAVQEQAELKLQQALRITNQLTKANEEALKNLASQIQEATVFGDELVLQLEQQALAMGVTVDQMEDVILATLGLNRAFGVGLPEAMKAVVKASNGNTESLREYGIEIDKTKEALPQLVSRYAAFAESTGSLADRTTQAANAFGDLQEKVGKLFATVETNLGVFESFQKIIESLIAGMDVFFKLQNQLDHGDFFSKLFAGDLPDDVGLAGFFVRLSNVGEGTVRTFQVVGDTLINVATGAVAVIDELGAVSSKNLDNVIKKAKEAADVITLAPISLGGPGKKEADEKKEALSTSLFDSEFFANFEVRLLEDTEDQKNALKDETLALSIMRLDAEFDAVEA</sequence>
<dbReference type="AlphaFoldDB" id="X0T2F5"/>
<name>X0T2F5_9ZZZZ</name>
<gene>
    <name evidence="1" type="ORF">S01H1_15059</name>
</gene>
<organism evidence="1">
    <name type="scientific">marine sediment metagenome</name>
    <dbReference type="NCBI Taxonomy" id="412755"/>
    <lineage>
        <taxon>unclassified sequences</taxon>
        <taxon>metagenomes</taxon>
        <taxon>ecological metagenomes</taxon>
    </lineage>
</organism>
<proteinExistence type="predicted"/>
<protein>
    <recommendedName>
        <fullName evidence="2">Phage tail tape measure protein domain-containing protein</fullName>
    </recommendedName>
</protein>
<evidence type="ECO:0008006" key="2">
    <source>
        <dbReference type="Google" id="ProtNLM"/>
    </source>
</evidence>
<comment type="caution">
    <text evidence="1">The sequence shown here is derived from an EMBL/GenBank/DDBJ whole genome shotgun (WGS) entry which is preliminary data.</text>
</comment>